<dbReference type="InterPro" id="IPR006564">
    <property type="entry name" value="Znf_PMZ"/>
</dbReference>
<organism evidence="3 4">
    <name type="scientific">Corchorus olitorius</name>
    <dbReference type="NCBI Taxonomy" id="93759"/>
    <lineage>
        <taxon>Eukaryota</taxon>
        <taxon>Viridiplantae</taxon>
        <taxon>Streptophyta</taxon>
        <taxon>Embryophyta</taxon>
        <taxon>Tracheophyta</taxon>
        <taxon>Spermatophyta</taxon>
        <taxon>Magnoliopsida</taxon>
        <taxon>eudicotyledons</taxon>
        <taxon>Gunneridae</taxon>
        <taxon>Pentapetalae</taxon>
        <taxon>rosids</taxon>
        <taxon>malvids</taxon>
        <taxon>Malvales</taxon>
        <taxon>Malvaceae</taxon>
        <taxon>Grewioideae</taxon>
        <taxon>Apeibeae</taxon>
        <taxon>Corchorus</taxon>
    </lineage>
</organism>
<feature type="domain" description="Zinc finger PMZ-type" evidence="2">
    <location>
        <begin position="404"/>
        <end position="431"/>
    </location>
</feature>
<evidence type="ECO:0000256" key="1">
    <source>
        <dbReference type="SAM" id="MobiDB-lite"/>
    </source>
</evidence>
<protein>
    <recommendedName>
        <fullName evidence="2">Zinc finger PMZ-type domain-containing protein</fullName>
    </recommendedName>
</protein>
<keyword evidence="4" id="KW-1185">Reference proteome</keyword>
<evidence type="ECO:0000313" key="3">
    <source>
        <dbReference type="EMBL" id="OMP00052.1"/>
    </source>
</evidence>
<dbReference type="STRING" id="93759.A0A1R3JZ05"/>
<dbReference type="SMART" id="SM00575">
    <property type="entry name" value="ZnF_PMZ"/>
    <property type="match status" value="1"/>
</dbReference>
<dbReference type="OrthoDB" id="688325at2759"/>
<dbReference type="EMBL" id="AWUE01014984">
    <property type="protein sequence ID" value="OMP00052.1"/>
    <property type="molecule type" value="Genomic_DNA"/>
</dbReference>
<dbReference type="GO" id="GO:0008270">
    <property type="term" value="F:zinc ion binding"/>
    <property type="evidence" value="ECO:0007669"/>
    <property type="project" value="InterPro"/>
</dbReference>
<feature type="region of interest" description="Disordered" evidence="1">
    <location>
        <begin position="515"/>
        <end position="546"/>
    </location>
</feature>
<dbReference type="PANTHER" id="PTHR47718:SF2">
    <property type="entry name" value="PROTEIN FAR1-RELATED SEQUENCE 5-LIKE"/>
    <property type="match status" value="1"/>
</dbReference>
<gene>
    <name evidence="3" type="ORF">COLO4_12964</name>
</gene>
<name>A0A1R3JZ05_9ROSI</name>
<dbReference type="Proteomes" id="UP000187203">
    <property type="component" value="Unassembled WGS sequence"/>
</dbReference>
<feature type="compositionally biased region" description="Basic residues" evidence="1">
    <location>
        <begin position="517"/>
        <end position="532"/>
    </location>
</feature>
<accession>A0A1R3JZ05</accession>
<dbReference type="PANTHER" id="PTHR47718">
    <property type="entry name" value="OS01G0519700 PROTEIN"/>
    <property type="match status" value="1"/>
</dbReference>
<comment type="caution">
    <text evidence="3">The sequence shown here is derived from an EMBL/GenBank/DDBJ whole genome shotgun (WGS) entry which is preliminary data.</text>
</comment>
<proteinExistence type="predicted"/>
<dbReference type="InterPro" id="IPR004330">
    <property type="entry name" value="FAR1_DNA_bnd_dom"/>
</dbReference>
<evidence type="ECO:0000259" key="2">
    <source>
        <dbReference type="SMART" id="SM00575"/>
    </source>
</evidence>
<evidence type="ECO:0000313" key="4">
    <source>
        <dbReference type="Proteomes" id="UP000187203"/>
    </source>
</evidence>
<dbReference type="AlphaFoldDB" id="A0A1R3JZ05"/>
<reference evidence="4" key="1">
    <citation type="submission" date="2013-09" db="EMBL/GenBank/DDBJ databases">
        <title>Corchorus olitorius genome sequencing.</title>
        <authorList>
            <person name="Alam M."/>
            <person name="Haque M.S."/>
            <person name="Islam M.S."/>
            <person name="Emdad E.M."/>
            <person name="Islam M.M."/>
            <person name="Ahmed B."/>
            <person name="Halim A."/>
            <person name="Hossen Q.M.M."/>
            <person name="Hossain M.Z."/>
            <person name="Ahmed R."/>
            <person name="Khan M.M."/>
            <person name="Islam R."/>
            <person name="Rashid M.M."/>
            <person name="Khan S.A."/>
            <person name="Rahman M.S."/>
            <person name="Alam M."/>
            <person name="Yahiya A.S."/>
            <person name="Khan M.S."/>
            <person name="Azam M.S."/>
            <person name="Haque T."/>
            <person name="Lashkar M.Z.H."/>
            <person name="Akhand A.I."/>
            <person name="Morshed G."/>
            <person name="Roy S."/>
            <person name="Uddin K.S."/>
            <person name="Rabeya T."/>
            <person name="Hossain A.S."/>
            <person name="Chowdhury A."/>
            <person name="Snigdha A.R."/>
            <person name="Mortoza M.S."/>
            <person name="Matin S.A."/>
            <person name="Hoque S.M.E."/>
            <person name="Islam M.K."/>
            <person name="Roy D.K."/>
            <person name="Haider R."/>
            <person name="Moosa M.M."/>
            <person name="Elias S.M."/>
            <person name="Hasan A.M."/>
            <person name="Jahan S."/>
            <person name="Shafiuddin M."/>
            <person name="Mahmood N."/>
            <person name="Shommy N.S."/>
        </authorList>
    </citation>
    <scope>NUCLEOTIDE SEQUENCE [LARGE SCALE GENOMIC DNA]</scope>
    <source>
        <strain evidence="4">cv. O-4</strain>
    </source>
</reference>
<sequence>MEDVENIELLDATIVNHVENDQSANFIPRVGIEFVSEEEAYNFYNEYGRRYGFSIRKERGNWNKKTRQLTSRLFVCSKEGIRSSDKRDHQTKNARAETRTDCGARMLIKFNKHSGKFQIKEIVVEHNHVLHVATCVHMMRSQRKMSEVQAMEVDLADQSGIKVQPSYELMRRQAGGHDGLGYTKEDLKNYLGSKRRRALKYGEAGTLLRHLGPKFSEESGLPRELSNCVYAFEEENELSKAWEDMIDRHELIDNNWVKEIYKVKEKWAKAYVKRTFSTGISSTQITESFNSSLKDHLQPDMNLVQFFWHFERVLNDKRYNELKSEFDLRQKLPKLKMKTPMLKQAGEIYTAAMLDKFQYEYEKFQAAFIEEKKETDDHLPEYVVAIYSQIGIDKVVYNDEEMTVSCSYKKFEMEGILCSHALKVLDLMNIKLIPDQYILKRWTKHARDGNVQDFDGHDEKLGMKHGEVCQQSLLELEGVDKENHLEIFAPIKAKGLKKKDSCKGRPRLKSWTEKLSTKKNKGLNKKPCKGKKKGDPMQHSSKSRNVSFLQPYQELDKENMGHLDAQNSITFAVDSQILLPTSFINPYEGISMPDYRAWTHDESQVISHPNFSEMLMEAMTPNSYGGFDVPSQFLDQNRLNKEQDDLLSEVGILGDVSNASNMKSH</sequence>
<dbReference type="Pfam" id="PF03101">
    <property type="entry name" value="FAR1"/>
    <property type="match status" value="1"/>
</dbReference>